<comment type="caution">
    <text evidence="2">The sequence shown here is derived from an EMBL/GenBank/DDBJ whole genome shotgun (WGS) entry which is preliminary data.</text>
</comment>
<name>A0ABY2UGW5_9GAMM</name>
<feature type="transmembrane region" description="Helical" evidence="1">
    <location>
        <begin position="60"/>
        <end position="79"/>
    </location>
</feature>
<keyword evidence="1" id="KW-1133">Transmembrane helix</keyword>
<gene>
    <name evidence="2" type="ORF">FDY93_15340</name>
</gene>
<sequence>MSRLAQAILVLVVTAYPFAVYFGIQYLSLGYLLALLLAVAGLRLLLIFQGKAEGSAGGRISAGALAAILAVLAATSWLRGNSEGLLWYPVLCNLLMLGVFAHSLYFQSQTVIERLARVREPELPSSGVAYTRRVTQVWCGFFVLNGGLAAATALRGDLEMWTLYNGLVSYLLMGLLLAGEWLVRSRVRRDSATS</sequence>
<feature type="transmembrane region" description="Helical" evidence="1">
    <location>
        <begin position="29"/>
        <end position="48"/>
    </location>
</feature>
<reference evidence="2 3" key="1">
    <citation type="submission" date="2019-05" db="EMBL/GenBank/DDBJ databases">
        <title>Microbulbifer harenosus sp. nov., an alginate-degrading bacterium isolated from coastal sand.</title>
        <authorList>
            <person name="Huang H."/>
            <person name="Mo K."/>
            <person name="Bao S."/>
        </authorList>
    </citation>
    <scope>NUCLEOTIDE SEQUENCE [LARGE SCALE GENOMIC DNA]</scope>
    <source>
        <strain evidence="2 3">HB161719</strain>
    </source>
</reference>
<keyword evidence="1" id="KW-0812">Transmembrane</keyword>
<accession>A0ABY2UGW5</accession>
<evidence type="ECO:0000313" key="2">
    <source>
        <dbReference type="EMBL" id="TLM75668.1"/>
    </source>
</evidence>
<dbReference type="RefSeq" id="WP_138236640.1">
    <property type="nucleotide sequence ID" value="NZ_CP185860.1"/>
</dbReference>
<feature type="transmembrane region" description="Helical" evidence="1">
    <location>
        <begin position="161"/>
        <end position="183"/>
    </location>
</feature>
<feature type="transmembrane region" description="Helical" evidence="1">
    <location>
        <begin position="137"/>
        <end position="155"/>
    </location>
</feature>
<protein>
    <submittedName>
        <fullName evidence="2">DNA gyrase subunit B</fullName>
    </submittedName>
</protein>
<evidence type="ECO:0000256" key="1">
    <source>
        <dbReference type="SAM" id="Phobius"/>
    </source>
</evidence>
<dbReference type="Proteomes" id="UP000306791">
    <property type="component" value="Unassembled WGS sequence"/>
</dbReference>
<keyword evidence="3" id="KW-1185">Reference proteome</keyword>
<feature type="transmembrane region" description="Helical" evidence="1">
    <location>
        <begin position="85"/>
        <end position="106"/>
    </location>
</feature>
<dbReference type="EMBL" id="VANI01000016">
    <property type="protein sequence ID" value="TLM75668.1"/>
    <property type="molecule type" value="Genomic_DNA"/>
</dbReference>
<proteinExistence type="predicted"/>
<organism evidence="2 3">
    <name type="scientific">Microbulbifer harenosus</name>
    <dbReference type="NCBI Taxonomy" id="2576840"/>
    <lineage>
        <taxon>Bacteria</taxon>
        <taxon>Pseudomonadati</taxon>
        <taxon>Pseudomonadota</taxon>
        <taxon>Gammaproteobacteria</taxon>
        <taxon>Cellvibrionales</taxon>
        <taxon>Microbulbiferaceae</taxon>
        <taxon>Microbulbifer</taxon>
    </lineage>
</organism>
<evidence type="ECO:0000313" key="3">
    <source>
        <dbReference type="Proteomes" id="UP000306791"/>
    </source>
</evidence>
<keyword evidence="1" id="KW-0472">Membrane</keyword>